<organism evidence="1 2">
    <name type="scientific">Candidatus Pantoea carbekii</name>
    <dbReference type="NCBI Taxonomy" id="1235990"/>
    <lineage>
        <taxon>Bacteria</taxon>
        <taxon>Pseudomonadati</taxon>
        <taxon>Pseudomonadota</taxon>
        <taxon>Gammaproteobacteria</taxon>
        <taxon>Enterobacterales</taxon>
        <taxon>Erwiniaceae</taxon>
        <taxon>Pantoea</taxon>
    </lineage>
</organism>
<keyword evidence="2" id="KW-1185">Reference proteome</keyword>
<proteinExistence type="predicted"/>
<evidence type="ECO:0000313" key="1">
    <source>
        <dbReference type="EMBL" id="BAO00295.1"/>
    </source>
</evidence>
<dbReference type="Proteomes" id="UP000016900">
    <property type="component" value="Chromosome"/>
</dbReference>
<sequence length="54" mass="6260">MLSIFSNKKHESFSIIKFMSLGQVHEELARQSASIGSYCYLYKVTGAQKNDYYF</sequence>
<dbReference type="AlphaFoldDB" id="U3U5Y2"/>
<accession>U3U5Y2</accession>
<gene>
    <name evidence="1" type="ORF">HHS_03250</name>
</gene>
<reference evidence="1 2" key="1">
    <citation type="submission" date="2012-10" db="EMBL/GenBank/DDBJ databases">
        <title>Genome sequence of the symbiont of the pentatomidae stink bug Halyomorpha halys.</title>
        <authorList>
            <person name="Kobayashi H."/>
            <person name="Fujii-Muramatsu R."/>
            <person name="Takeishi K."/>
            <person name="Noda H."/>
        </authorList>
    </citation>
    <scope>NUCLEOTIDE SEQUENCE [LARGE SCALE GENOMIC DNA]</scope>
</reference>
<dbReference type="EMBL" id="AP012554">
    <property type="protein sequence ID" value="BAO00295.1"/>
    <property type="molecule type" value="Genomic_DNA"/>
</dbReference>
<dbReference type="KEGG" id="hhs:HHS_03250"/>
<protein>
    <submittedName>
        <fullName evidence="1">Uncharacterized protein</fullName>
    </submittedName>
</protein>
<name>U3U5Y2_9GAMM</name>
<evidence type="ECO:0000313" key="2">
    <source>
        <dbReference type="Proteomes" id="UP000016900"/>
    </source>
</evidence>